<evidence type="ECO:0000256" key="6">
    <source>
        <dbReference type="ARBA" id="ARBA00022827"/>
    </source>
</evidence>
<evidence type="ECO:0000256" key="5">
    <source>
        <dbReference type="ARBA" id="ARBA00022630"/>
    </source>
</evidence>
<evidence type="ECO:0000259" key="20">
    <source>
        <dbReference type="Pfam" id="PF01756"/>
    </source>
</evidence>
<evidence type="ECO:0000256" key="3">
    <source>
        <dbReference type="ARBA" id="ARBA00004846"/>
    </source>
</evidence>
<protein>
    <recommendedName>
        <fullName evidence="17">Acyl-coenzyme A oxidase</fullName>
    </recommendedName>
</protein>
<proteinExistence type="inferred from homology"/>
<keyword evidence="10" id="KW-0576">Peroxisome</keyword>
<feature type="binding site" evidence="19">
    <location>
        <position position="141"/>
    </location>
    <ligand>
        <name>FAD</name>
        <dbReference type="ChEBI" id="CHEBI:57692"/>
    </ligand>
</feature>
<comment type="subcellular location">
    <subcellularLocation>
        <location evidence="2">Peroxisome</location>
    </subcellularLocation>
</comment>
<evidence type="ECO:0000256" key="14">
    <source>
        <dbReference type="ARBA" id="ARBA00048405"/>
    </source>
</evidence>
<feature type="binding site" evidence="19">
    <location>
        <position position="180"/>
    </location>
    <ligand>
        <name>FAD</name>
        <dbReference type="ChEBI" id="CHEBI:57692"/>
    </ligand>
</feature>
<evidence type="ECO:0000256" key="18">
    <source>
        <dbReference type="PIRSR" id="PIRSR000168-1"/>
    </source>
</evidence>
<dbReference type="InterPro" id="IPR012258">
    <property type="entry name" value="Acyl-CoA_oxidase"/>
</dbReference>
<evidence type="ECO:0000256" key="2">
    <source>
        <dbReference type="ARBA" id="ARBA00004275"/>
    </source>
</evidence>
<dbReference type="Pfam" id="PF22924">
    <property type="entry name" value="ACOX_C_alpha1"/>
    <property type="match status" value="1"/>
</dbReference>
<dbReference type="Gene3D" id="1.20.140.10">
    <property type="entry name" value="Butyryl-CoA Dehydrogenase, subunit A, domain 3"/>
    <property type="match status" value="2"/>
</dbReference>
<dbReference type="InterPro" id="IPR055060">
    <property type="entry name" value="ACOX_C_alpha1"/>
</dbReference>
<evidence type="ECO:0000256" key="7">
    <source>
        <dbReference type="ARBA" id="ARBA00022832"/>
    </source>
</evidence>
<evidence type="ECO:0000259" key="21">
    <source>
        <dbReference type="Pfam" id="PF22924"/>
    </source>
</evidence>
<evidence type="ECO:0000256" key="11">
    <source>
        <dbReference type="ARBA" id="ARBA00036397"/>
    </source>
</evidence>
<keyword evidence="6 17" id="KW-0274">FAD</keyword>
<comment type="similarity">
    <text evidence="4 17">Belongs to the acyl-CoA oxidase family.</text>
</comment>
<dbReference type="GO" id="GO:0016402">
    <property type="term" value="F:pristanoyl-CoA oxidase activity"/>
    <property type="evidence" value="ECO:0007669"/>
    <property type="project" value="TreeGrafter"/>
</dbReference>
<dbReference type="FunFam" id="1.20.140.10:FF:000010">
    <property type="entry name" value="Acyl-coenzyme A oxidase"/>
    <property type="match status" value="1"/>
</dbReference>
<evidence type="ECO:0000256" key="19">
    <source>
        <dbReference type="PIRSR" id="PIRSR000168-2"/>
    </source>
</evidence>
<reference evidence="22 23" key="1">
    <citation type="submission" date="2019-01" db="EMBL/GenBank/DDBJ databases">
        <title>Draft Genome and Complete Hox-Cluster Characterization of the Sterlet Sturgeon (Acipenser ruthenus).</title>
        <authorList>
            <person name="Wei Q."/>
        </authorList>
    </citation>
    <scope>NUCLEOTIDE SEQUENCE [LARGE SCALE GENOMIC DNA]</scope>
    <source>
        <strain evidence="22">WHYD16114868_AA</strain>
        <tissue evidence="22">Blood</tissue>
    </source>
</reference>
<dbReference type="SUPFAM" id="SSF56645">
    <property type="entry name" value="Acyl-CoA dehydrogenase NM domain-like"/>
    <property type="match status" value="1"/>
</dbReference>
<comment type="catalytic activity">
    <reaction evidence="12">
        <text>hexadecanedioyl-CoA + O2 = (2E)-hexadecenedioyl-CoA + H2O2</text>
        <dbReference type="Rhea" id="RHEA:40275"/>
        <dbReference type="ChEBI" id="CHEBI:15379"/>
        <dbReference type="ChEBI" id="CHEBI:16240"/>
        <dbReference type="ChEBI" id="CHEBI:77075"/>
        <dbReference type="ChEBI" id="CHEBI:77085"/>
    </reaction>
    <physiologicalReaction direction="left-to-right" evidence="12">
        <dbReference type="Rhea" id="RHEA:40276"/>
    </physiologicalReaction>
</comment>
<sequence length="620" mass="70139">MDRSLLDFPSGPLDVYRKKASFNWKEMIEFLEGKDILEFKRNVFSALENDLVFARQPGEDVSVEKQRELTFLRCKQLFKHNFLTADEIMQNPFKATALNDCLGMYDWSMFGGTVGNSGSKRHEQFVQDIDQMKAFGCFALTEMSHGSNTRAMRTTAKYDPNTQEFTINSPDFEAAKFWVGNLGKTATHAVVYAQLYTPDGLCHGLHSFIVQDPNKRFGASLGALSGGRVSITRMGVINLKLAITIAIRYSATRRQFGPKDNEEIPVLEYQMQQWRLIPYLAAVLALDHFSKTLFVNFVEFQIGLMMKDKSERQSELGREIHAISCASKPLGSWTAQRGIQECREACGGHGYLAMNRLGDIRNDNDPNCTYEGDNNVLLQQTSNYLLSWMNAKHQDNVTVESPLGSVNFLEDFNSILGSTFTVTREEECMDSSVPLAAYKWLVCFLLRESYQKLNQEKASGKPDFEARNNSQVYYCRSLAITFIEHTVLQRFHDYTHDSDTPASLQPVLKRLSGLYGLWTLSTHMDVLYQGGYLSGKQPAEMIQNSILRLCSQLKDDAVALVDVIAPPDFILNSPIGKADGEIYKNLWTAVLQGSKVLERPSWWKEFCDNKPTLGSLRAKL</sequence>
<organism evidence="22 23">
    <name type="scientific">Acipenser ruthenus</name>
    <name type="common">Sterlet sturgeon</name>
    <dbReference type="NCBI Taxonomy" id="7906"/>
    <lineage>
        <taxon>Eukaryota</taxon>
        <taxon>Metazoa</taxon>
        <taxon>Chordata</taxon>
        <taxon>Craniata</taxon>
        <taxon>Vertebrata</taxon>
        <taxon>Euteleostomi</taxon>
        <taxon>Actinopterygii</taxon>
        <taxon>Chondrostei</taxon>
        <taxon>Acipenseriformes</taxon>
        <taxon>Acipenseridae</taxon>
        <taxon>Acipenser</taxon>
    </lineage>
</organism>
<name>A0A444U0K3_ACIRT</name>
<feature type="active site" description="Proton acceptor" evidence="18">
    <location>
        <position position="371"/>
    </location>
</feature>
<dbReference type="Proteomes" id="UP000289886">
    <property type="component" value="Unassembled WGS sequence"/>
</dbReference>
<evidence type="ECO:0000256" key="16">
    <source>
        <dbReference type="ARBA" id="ARBA00059159"/>
    </source>
</evidence>
<evidence type="ECO:0000256" key="17">
    <source>
        <dbReference type="PIRNR" id="PIRNR000168"/>
    </source>
</evidence>
<keyword evidence="8" id="KW-0560">Oxidoreductase</keyword>
<evidence type="ECO:0000256" key="8">
    <source>
        <dbReference type="ARBA" id="ARBA00023002"/>
    </source>
</evidence>
<evidence type="ECO:0000256" key="4">
    <source>
        <dbReference type="ARBA" id="ARBA00006288"/>
    </source>
</evidence>
<dbReference type="EMBL" id="SCEB01215591">
    <property type="protein sequence ID" value="RXM28694.1"/>
    <property type="molecule type" value="Genomic_DNA"/>
</dbReference>
<evidence type="ECO:0000256" key="10">
    <source>
        <dbReference type="ARBA" id="ARBA00023140"/>
    </source>
</evidence>
<comment type="catalytic activity">
    <reaction evidence="13">
        <text>hexadecanoyl-CoA + O2 = (2E)-hexadecenoyl-CoA + H2O2</text>
        <dbReference type="Rhea" id="RHEA:40167"/>
        <dbReference type="ChEBI" id="CHEBI:15379"/>
        <dbReference type="ChEBI" id="CHEBI:16240"/>
        <dbReference type="ChEBI" id="CHEBI:57379"/>
        <dbReference type="ChEBI" id="CHEBI:61526"/>
    </reaction>
    <physiologicalReaction direction="left-to-right" evidence="13">
        <dbReference type="Rhea" id="RHEA:40168"/>
    </physiologicalReaction>
</comment>
<comment type="catalytic activity">
    <reaction evidence="11">
        <text>a 2,3-saturated acyl-CoA + O2 = a (2E)-enoyl-CoA + H2O2</text>
        <dbReference type="Rhea" id="RHEA:38959"/>
        <dbReference type="ChEBI" id="CHEBI:15379"/>
        <dbReference type="ChEBI" id="CHEBI:16240"/>
        <dbReference type="ChEBI" id="CHEBI:58856"/>
        <dbReference type="ChEBI" id="CHEBI:65111"/>
        <dbReference type="EC" id="1.3.3.6"/>
    </reaction>
    <physiologicalReaction direction="left-to-right" evidence="11">
        <dbReference type="Rhea" id="RHEA:38960"/>
    </physiologicalReaction>
</comment>
<evidence type="ECO:0000256" key="15">
    <source>
        <dbReference type="ARBA" id="ARBA00053000"/>
    </source>
</evidence>
<dbReference type="Gene3D" id="2.40.110.10">
    <property type="entry name" value="Butyryl-CoA Dehydrogenase, subunit A, domain 2"/>
    <property type="match status" value="1"/>
</dbReference>
<feature type="domain" description="Acyl-CoA oxidase C-alpha1" evidence="21">
    <location>
        <begin position="222"/>
        <end position="386"/>
    </location>
</feature>
<comment type="catalytic activity">
    <reaction evidence="14">
        <text>tetracosanoyl-CoA + O2 = (2E)-tetracosenoyl-CoA + H2O2</text>
        <dbReference type="Rhea" id="RHEA:40319"/>
        <dbReference type="ChEBI" id="CHEBI:15379"/>
        <dbReference type="ChEBI" id="CHEBI:16240"/>
        <dbReference type="ChEBI" id="CHEBI:65052"/>
        <dbReference type="ChEBI" id="CHEBI:74693"/>
    </reaction>
    <physiologicalReaction direction="left-to-right" evidence="14">
        <dbReference type="Rhea" id="RHEA:40320"/>
    </physiologicalReaction>
</comment>
<dbReference type="InterPro" id="IPR009100">
    <property type="entry name" value="AcylCoA_DH/oxidase_NM_dom_sf"/>
</dbReference>
<comment type="function">
    <text evidence="16">Oxidizes the CoA-esters of 2-methyl-branched fatty acids.</text>
</comment>
<keyword evidence="9" id="KW-0443">Lipid metabolism</keyword>
<evidence type="ECO:0000256" key="12">
    <source>
        <dbReference type="ARBA" id="ARBA00036704"/>
    </source>
</evidence>
<dbReference type="GO" id="GO:0005504">
    <property type="term" value="F:fatty acid binding"/>
    <property type="evidence" value="ECO:0007669"/>
    <property type="project" value="TreeGrafter"/>
</dbReference>
<dbReference type="InterPro" id="IPR046373">
    <property type="entry name" value="Acyl-CoA_Oxase/DH_mid-dom_sf"/>
</dbReference>
<comment type="catalytic activity">
    <reaction evidence="15">
        <text>(2S)-pristanoyl-CoA + O2 = (2E)-pristenoyl-CoA + H2O2</text>
        <dbReference type="Rhea" id="RHEA:40459"/>
        <dbReference type="ChEBI" id="CHEBI:15379"/>
        <dbReference type="ChEBI" id="CHEBI:16240"/>
        <dbReference type="ChEBI" id="CHEBI:77099"/>
        <dbReference type="ChEBI" id="CHEBI:77293"/>
    </reaction>
    <physiologicalReaction direction="left-to-right" evidence="15">
        <dbReference type="Rhea" id="RHEA:40460"/>
    </physiologicalReaction>
</comment>
<evidence type="ECO:0000256" key="13">
    <source>
        <dbReference type="ARBA" id="ARBA00036893"/>
    </source>
</evidence>
<evidence type="ECO:0000313" key="22">
    <source>
        <dbReference type="EMBL" id="RXM28694.1"/>
    </source>
</evidence>
<dbReference type="FunFam" id="1.20.140.10:FF:000007">
    <property type="entry name" value="Acyl-coenzyme A oxidase"/>
    <property type="match status" value="1"/>
</dbReference>
<accession>A0A444U0K3</accession>
<dbReference type="AlphaFoldDB" id="A0A444U0K3"/>
<dbReference type="PANTHER" id="PTHR10909:SF390">
    <property type="entry name" value="PEROXISOMAL ACYL-COENZYME A OXIDASE 3"/>
    <property type="match status" value="1"/>
</dbReference>
<dbReference type="InterPro" id="IPR002655">
    <property type="entry name" value="Acyl-CoA_oxidase_C"/>
</dbReference>
<evidence type="ECO:0000256" key="1">
    <source>
        <dbReference type="ARBA" id="ARBA00001974"/>
    </source>
</evidence>
<dbReference type="GO" id="GO:0071949">
    <property type="term" value="F:FAD binding"/>
    <property type="evidence" value="ECO:0007669"/>
    <property type="project" value="InterPro"/>
</dbReference>
<dbReference type="GO" id="GO:0033540">
    <property type="term" value="P:fatty acid beta-oxidation using acyl-CoA oxidase"/>
    <property type="evidence" value="ECO:0007669"/>
    <property type="project" value="TreeGrafter"/>
</dbReference>
<keyword evidence="23" id="KW-1185">Reference proteome</keyword>
<keyword evidence="7" id="KW-0276">Fatty acid metabolism</keyword>
<evidence type="ECO:0000256" key="9">
    <source>
        <dbReference type="ARBA" id="ARBA00023098"/>
    </source>
</evidence>
<dbReference type="GO" id="GO:0005777">
    <property type="term" value="C:peroxisome"/>
    <property type="evidence" value="ECO:0007669"/>
    <property type="project" value="UniProtKB-SubCell"/>
</dbReference>
<dbReference type="GO" id="GO:0055088">
    <property type="term" value="P:lipid homeostasis"/>
    <property type="evidence" value="ECO:0007669"/>
    <property type="project" value="TreeGrafter"/>
</dbReference>
<gene>
    <name evidence="22" type="ORF">EOD39_2522</name>
</gene>
<evidence type="ECO:0000313" key="23">
    <source>
        <dbReference type="Proteomes" id="UP000289886"/>
    </source>
</evidence>
<dbReference type="PANTHER" id="PTHR10909">
    <property type="entry name" value="ELECTRON TRANSPORT OXIDOREDUCTASE"/>
    <property type="match status" value="1"/>
</dbReference>
<dbReference type="Pfam" id="PF01756">
    <property type="entry name" value="ACOX"/>
    <property type="match status" value="1"/>
</dbReference>
<keyword evidence="5 17" id="KW-0285">Flavoprotein</keyword>
<comment type="caution">
    <text evidence="22">The sequence shown here is derived from an EMBL/GenBank/DDBJ whole genome shotgun (WGS) entry which is preliminary data.</text>
</comment>
<feature type="domain" description="Acyl-CoA oxidase C-terminal" evidence="20">
    <location>
        <begin position="432"/>
        <end position="608"/>
    </location>
</feature>
<dbReference type="SUPFAM" id="SSF47203">
    <property type="entry name" value="Acyl-CoA dehydrogenase C-terminal domain-like"/>
    <property type="match status" value="2"/>
</dbReference>
<dbReference type="PIRSF" id="PIRSF000168">
    <property type="entry name" value="Acyl-CoA_oxidase"/>
    <property type="match status" value="1"/>
</dbReference>
<comment type="pathway">
    <text evidence="3">Lipid metabolism; peroxisomal fatty acid beta-oxidation.</text>
</comment>
<comment type="cofactor">
    <cofactor evidence="1">
        <name>FAD</name>
        <dbReference type="ChEBI" id="CHEBI:57692"/>
    </cofactor>
</comment>
<dbReference type="InterPro" id="IPR036250">
    <property type="entry name" value="AcylCo_DH-like_C"/>
</dbReference>